<organism evidence="2 3">
    <name type="scientific">Amycolatopsis marina</name>
    <dbReference type="NCBI Taxonomy" id="490629"/>
    <lineage>
        <taxon>Bacteria</taxon>
        <taxon>Bacillati</taxon>
        <taxon>Actinomycetota</taxon>
        <taxon>Actinomycetes</taxon>
        <taxon>Pseudonocardiales</taxon>
        <taxon>Pseudonocardiaceae</taxon>
        <taxon>Amycolatopsis</taxon>
    </lineage>
</organism>
<dbReference type="Gene3D" id="3.30.750.44">
    <property type="match status" value="1"/>
</dbReference>
<dbReference type="SMART" id="SM00245">
    <property type="entry name" value="TSPc"/>
    <property type="match status" value="1"/>
</dbReference>
<reference evidence="3" key="1">
    <citation type="submission" date="2016-10" db="EMBL/GenBank/DDBJ databases">
        <authorList>
            <person name="Varghese N."/>
            <person name="Submissions S."/>
        </authorList>
    </citation>
    <scope>NUCLEOTIDE SEQUENCE [LARGE SCALE GENOMIC DNA]</scope>
    <source>
        <strain evidence="3">CGMCC 4.3568</strain>
    </source>
</reference>
<dbReference type="Gene3D" id="3.90.226.10">
    <property type="entry name" value="2-enoyl-CoA Hydratase, Chain A, domain 1"/>
    <property type="match status" value="1"/>
</dbReference>
<dbReference type="PANTHER" id="PTHR11261:SF3">
    <property type="entry name" value="RETINOL-BINDING PROTEIN 3"/>
    <property type="match status" value="1"/>
</dbReference>
<dbReference type="EMBL" id="FOKG01000001">
    <property type="protein sequence ID" value="SFA83828.1"/>
    <property type="molecule type" value="Genomic_DNA"/>
</dbReference>
<dbReference type="PANTHER" id="PTHR11261">
    <property type="entry name" value="INTERPHOTORECEPTOR RETINOID-BINDING PROTEIN"/>
    <property type="match status" value="1"/>
</dbReference>
<dbReference type="InterPro" id="IPR005151">
    <property type="entry name" value="Tail-specific_protease"/>
</dbReference>
<dbReference type="InterPro" id="IPR029045">
    <property type="entry name" value="ClpP/crotonase-like_dom_sf"/>
</dbReference>
<dbReference type="Pfam" id="PF03572">
    <property type="entry name" value="Peptidase_S41"/>
    <property type="match status" value="1"/>
</dbReference>
<dbReference type="Proteomes" id="UP000243799">
    <property type="component" value="Unassembled WGS sequence"/>
</dbReference>
<dbReference type="GO" id="GO:0008236">
    <property type="term" value="F:serine-type peptidase activity"/>
    <property type="evidence" value="ECO:0007669"/>
    <property type="project" value="InterPro"/>
</dbReference>
<keyword evidence="3" id="KW-1185">Reference proteome</keyword>
<dbReference type="CDD" id="cd07563">
    <property type="entry name" value="Peptidase_S41_IRBP"/>
    <property type="match status" value="1"/>
</dbReference>
<protein>
    <submittedName>
        <fullName evidence="2">N-terminal domain of Peptidase_S41</fullName>
    </submittedName>
</protein>
<accession>A0A1I0W672</accession>
<gene>
    <name evidence="2" type="ORF">SAMN05216266_101750</name>
</gene>
<dbReference type="SUPFAM" id="SSF52096">
    <property type="entry name" value="ClpP/crotonase"/>
    <property type="match status" value="1"/>
</dbReference>
<dbReference type="AlphaFoldDB" id="A0A1I0W672"/>
<evidence type="ECO:0000313" key="2">
    <source>
        <dbReference type="EMBL" id="SFA83828.1"/>
    </source>
</evidence>
<name>A0A1I0W672_9PSEU</name>
<feature type="domain" description="Tail specific protease" evidence="1">
    <location>
        <begin position="83"/>
        <end position="281"/>
    </location>
</feature>
<dbReference type="Pfam" id="PF11918">
    <property type="entry name" value="Peptidase_S41_N"/>
    <property type="match status" value="1"/>
</dbReference>
<proteinExistence type="predicted"/>
<evidence type="ECO:0000313" key="3">
    <source>
        <dbReference type="Proteomes" id="UP000243799"/>
    </source>
</evidence>
<sequence length="323" mass="34984">MPERDVTPVVTEVCRRMTAHYVFPDVAEEVVRVVRGRLANGAYSGLDDAGLADAVTADLQSVNGDKHLRLRHHVEPIRDHVQGPAEFAEDQRMEAAQTGHGIARLERLDGNVGYLDIRELFGPEVSGEAQCAAMTLLASADALLIDVRSNRGGSPAAVALICSYLFDGPTHLNDIYFREGDRTEQVWTLPYVPGPAFGEHKPVYVLTGPNTFSAAEDLAYTLQQLGRAQTVGEPTRGGAHPREQFRVDTHLDVTISFARSINPVSGTNWEGTGVRPDVPAPAADAFDRAYRLALDHVLTLGETGRRRETAAAAKAVLSAGVDR</sequence>
<dbReference type="RefSeq" id="WP_281245656.1">
    <property type="nucleotide sequence ID" value="NZ_FOKG01000001.1"/>
</dbReference>
<evidence type="ECO:0000259" key="1">
    <source>
        <dbReference type="SMART" id="SM00245"/>
    </source>
</evidence>
<dbReference type="GO" id="GO:0006508">
    <property type="term" value="P:proteolysis"/>
    <property type="evidence" value="ECO:0007669"/>
    <property type="project" value="InterPro"/>
</dbReference>
<dbReference type="STRING" id="490629.SAMN05216266_101750"/>